<keyword evidence="3" id="KW-1185">Reference proteome</keyword>
<protein>
    <submittedName>
        <fullName evidence="2">Uncharacterized protein</fullName>
    </submittedName>
</protein>
<organism evidence="2 3">
    <name type="scientific">Naegleria lovaniensis</name>
    <name type="common">Amoeba</name>
    <dbReference type="NCBI Taxonomy" id="51637"/>
    <lineage>
        <taxon>Eukaryota</taxon>
        <taxon>Discoba</taxon>
        <taxon>Heterolobosea</taxon>
        <taxon>Tetramitia</taxon>
        <taxon>Eutetramitia</taxon>
        <taxon>Vahlkampfiidae</taxon>
        <taxon>Naegleria</taxon>
    </lineage>
</organism>
<comment type="caution">
    <text evidence="2">The sequence shown here is derived from an EMBL/GenBank/DDBJ whole genome shotgun (WGS) entry which is preliminary data.</text>
</comment>
<accession>A0AA88GYF8</accession>
<evidence type="ECO:0000313" key="2">
    <source>
        <dbReference type="EMBL" id="KAG2389387.1"/>
    </source>
</evidence>
<sequence length="280" mass="32625">MFRTVLLLTASMPQFHWSCTLAATLQPTRAEDFVESIGVCTQVKKKKPVVTTETGWQPRLGPVIYWVPESIQAKYTLRSLMLQWMRRVERTYLYEMCDDRECFGLLYYNSTTNSELLTPKPVYYFLKNMISELEEKPRQRKFTLKELTIEMNPNSTTNSKIQHTLFQKSNGNYYLAIWQETFGCDKGVFFNTTSLTVNLNFTQLSMFNVSLMRLYTFDTASGSMTNSTVLLSKKQSNLISANFQITDTMTRFSKCKTCSISKWRKSSRKIIIKDTTQRQK</sequence>
<dbReference type="RefSeq" id="XP_044553379.1">
    <property type="nucleotide sequence ID" value="XM_044689879.1"/>
</dbReference>
<dbReference type="Proteomes" id="UP000816034">
    <property type="component" value="Unassembled WGS sequence"/>
</dbReference>
<proteinExistence type="predicted"/>
<keyword evidence="1" id="KW-0732">Signal</keyword>
<reference evidence="2 3" key="1">
    <citation type="journal article" date="2018" name="BMC Genomics">
        <title>The genome of Naegleria lovaniensis, the basis for a comparative approach to unravel pathogenicity factors of the human pathogenic amoeba N. fowleri.</title>
        <authorList>
            <person name="Liechti N."/>
            <person name="Schurch N."/>
            <person name="Bruggmann R."/>
            <person name="Wittwer M."/>
        </authorList>
    </citation>
    <scope>NUCLEOTIDE SEQUENCE [LARGE SCALE GENOMIC DNA]</scope>
    <source>
        <strain evidence="2 3">ATCC 30569</strain>
    </source>
</reference>
<dbReference type="GeneID" id="68106400"/>
<dbReference type="SUPFAM" id="SSF51445">
    <property type="entry name" value="(Trans)glycosidases"/>
    <property type="match status" value="1"/>
</dbReference>
<dbReference type="EMBL" id="PYSW02000007">
    <property type="protein sequence ID" value="KAG2389387.1"/>
    <property type="molecule type" value="Genomic_DNA"/>
</dbReference>
<name>A0AA88GYF8_NAELO</name>
<dbReference type="InterPro" id="IPR017853">
    <property type="entry name" value="GH"/>
</dbReference>
<feature type="signal peptide" evidence="1">
    <location>
        <begin position="1"/>
        <end position="30"/>
    </location>
</feature>
<dbReference type="AlphaFoldDB" id="A0AA88GYF8"/>
<evidence type="ECO:0000256" key="1">
    <source>
        <dbReference type="SAM" id="SignalP"/>
    </source>
</evidence>
<feature type="chain" id="PRO_5041696026" evidence="1">
    <location>
        <begin position="31"/>
        <end position="280"/>
    </location>
</feature>
<gene>
    <name evidence="2" type="ORF">C9374_013947</name>
</gene>
<dbReference type="Gene3D" id="3.20.20.80">
    <property type="entry name" value="Glycosidases"/>
    <property type="match status" value="1"/>
</dbReference>
<evidence type="ECO:0000313" key="3">
    <source>
        <dbReference type="Proteomes" id="UP000816034"/>
    </source>
</evidence>